<proteinExistence type="predicted"/>
<reference evidence="1" key="1">
    <citation type="submission" date="2018-02" db="EMBL/GenBank/DDBJ databases">
        <title>Rhizophora mucronata_Transcriptome.</title>
        <authorList>
            <person name="Meera S.P."/>
            <person name="Sreeshan A."/>
            <person name="Augustine A."/>
        </authorList>
    </citation>
    <scope>NUCLEOTIDE SEQUENCE</scope>
    <source>
        <tissue evidence="1">Leaf</tissue>
    </source>
</reference>
<name>A0A2P2QYN6_RHIMU</name>
<evidence type="ECO:0000313" key="1">
    <source>
        <dbReference type="EMBL" id="MBX72031.1"/>
    </source>
</evidence>
<protein>
    <submittedName>
        <fullName evidence="1">Uncharacterized protein</fullName>
    </submittedName>
</protein>
<dbReference type="EMBL" id="GGEC01091547">
    <property type="protein sequence ID" value="MBX72031.1"/>
    <property type="molecule type" value="Transcribed_RNA"/>
</dbReference>
<organism evidence="1">
    <name type="scientific">Rhizophora mucronata</name>
    <name type="common">Asiatic mangrove</name>
    <dbReference type="NCBI Taxonomy" id="61149"/>
    <lineage>
        <taxon>Eukaryota</taxon>
        <taxon>Viridiplantae</taxon>
        <taxon>Streptophyta</taxon>
        <taxon>Embryophyta</taxon>
        <taxon>Tracheophyta</taxon>
        <taxon>Spermatophyta</taxon>
        <taxon>Magnoliopsida</taxon>
        <taxon>eudicotyledons</taxon>
        <taxon>Gunneridae</taxon>
        <taxon>Pentapetalae</taxon>
        <taxon>rosids</taxon>
        <taxon>fabids</taxon>
        <taxon>Malpighiales</taxon>
        <taxon>Rhizophoraceae</taxon>
        <taxon>Rhizophora</taxon>
    </lineage>
</organism>
<dbReference type="AlphaFoldDB" id="A0A2P2QYN6"/>
<accession>A0A2P2QYN6</accession>
<sequence>MIFLATDLQQALLPDLICKLCRLLPECPFSQI</sequence>